<reference evidence="2" key="1">
    <citation type="journal article" date="2023" name="Plants (Basel)">
        <title>Genomic Analysis of Leptolyngbya boryana CZ1 Reveals Efficient Carbon Fixation Modules.</title>
        <authorList>
            <person name="Bai X."/>
            <person name="Wang H."/>
            <person name="Cheng W."/>
            <person name="Wang J."/>
            <person name="Ma M."/>
            <person name="Hu H."/>
            <person name="Song Z."/>
            <person name="Ma H."/>
            <person name="Fan Y."/>
            <person name="Du C."/>
            <person name="Xu J."/>
        </authorList>
    </citation>
    <scope>NUCLEOTIDE SEQUENCE</scope>
    <source>
        <strain evidence="2">CZ1</strain>
    </source>
</reference>
<gene>
    <name evidence="2" type="ORF">Q2T42_13640</name>
</gene>
<sequence length="98" mass="11314">MLECADCARAIVRWLNQQGIEGIILRLRTRNGEDYILSKRLEQLGITESITLNGQHFGVEVRGKVFDNLSEEGRSRQDWLKDFSCHSGLFTLTELNRF</sequence>
<dbReference type="EMBL" id="CP130144">
    <property type="protein sequence ID" value="WNZ49216.1"/>
    <property type="molecule type" value="Genomic_DNA"/>
</dbReference>
<proteinExistence type="predicted"/>
<dbReference type="Pfam" id="PF15643">
    <property type="entry name" value="Tox-PL-2"/>
    <property type="match status" value="1"/>
</dbReference>
<dbReference type="InterPro" id="IPR028910">
    <property type="entry name" value="Tox-PL-2_dom"/>
</dbReference>
<protein>
    <submittedName>
        <fullName evidence="2">Papain fold toxin domain-containing protein</fullName>
    </submittedName>
</protein>
<reference evidence="2" key="2">
    <citation type="submission" date="2023-07" db="EMBL/GenBank/DDBJ databases">
        <authorList>
            <person name="Bai X.-H."/>
            <person name="Wang H.-H."/>
            <person name="Wang J."/>
            <person name="Ma M.-Y."/>
            <person name="Hu H.-H."/>
            <person name="Song Z.-L."/>
            <person name="Ma H.-G."/>
            <person name="Fan Y."/>
            <person name="Du C.-Y."/>
            <person name="Xu J.-C."/>
        </authorList>
    </citation>
    <scope>NUCLEOTIDE SEQUENCE</scope>
    <source>
        <strain evidence="2">CZ1</strain>
    </source>
</reference>
<evidence type="ECO:0000313" key="2">
    <source>
        <dbReference type="EMBL" id="WNZ49216.1"/>
    </source>
</evidence>
<evidence type="ECO:0000259" key="1">
    <source>
        <dbReference type="Pfam" id="PF15643"/>
    </source>
</evidence>
<accession>A0AA96X0B7</accession>
<name>A0AA96X0B7_LEPBY</name>
<dbReference type="AlphaFoldDB" id="A0AA96X0B7"/>
<feature type="domain" description="Tox-PL-2" evidence="1">
    <location>
        <begin position="2"/>
        <end position="83"/>
    </location>
</feature>
<organism evidence="2">
    <name type="scientific">Leptolyngbya boryana CZ1</name>
    <dbReference type="NCBI Taxonomy" id="3060204"/>
    <lineage>
        <taxon>Bacteria</taxon>
        <taxon>Bacillati</taxon>
        <taxon>Cyanobacteriota</taxon>
        <taxon>Cyanophyceae</taxon>
        <taxon>Leptolyngbyales</taxon>
        <taxon>Leptolyngbyaceae</taxon>
        <taxon>Leptolyngbya group</taxon>
        <taxon>Leptolyngbya</taxon>
    </lineage>
</organism>